<sequence length="279" mass="31888">YDRDNAWEIVSGRSSSRQGRGQYDRPKPNFDFGPTGHDYVRNEKDQSELTEEKIDSINALLAERLQAKLSRDFHTADGIQVRLQEELDVIVHDGYKEWRGDGSDFAYKTAYERAGRDMSPVDEEAVQGLIRDRAKARKTRDYDAADALKLQLLSEHNVVVNDSRRTWEIKGEDTQFQDRDRPWSRGDEPGPDEAGDFASQVQALVDSRESFRIVRDYDAADVIVEKLIADFGVHLMNRDRVWTVGPYVASYRRDKFDDPAAEEDPDFPASVQAIVDARA</sequence>
<feature type="region of interest" description="Disordered" evidence="1">
    <location>
        <begin position="1"/>
        <end position="48"/>
    </location>
</feature>
<comment type="caution">
    <text evidence="2">The sequence shown here is derived from an EMBL/GenBank/DDBJ whole genome shotgun (WGS) entry which is preliminary data.</text>
</comment>
<organism evidence="2 3">
    <name type="scientific">Triparma retinervis</name>
    <dbReference type="NCBI Taxonomy" id="2557542"/>
    <lineage>
        <taxon>Eukaryota</taxon>
        <taxon>Sar</taxon>
        <taxon>Stramenopiles</taxon>
        <taxon>Ochrophyta</taxon>
        <taxon>Bolidophyceae</taxon>
        <taxon>Parmales</taxon>
        <taxon>Triparmaceae</taxon>
        <taxon>Triparma</taxon>
    </lineage>
</organism>
<keyword evidence="3" id="KW-1185">Reference proteome</keyword>
<name>A0A9W7KTK8_9STRA</name>
<feature type="compositionally biased region" description="Low complexity" evidence="1">
    <location>
        <begin position="11"/>
        <end position="21"/>
    </location>
</feature>
<gene>
    <name evidence="2" type="ORF">TrRE_jg448</name>
</gene>
<dbReference type="GO" id="GO:0005524">
    <property type="term" value="F:ATP binding"/>
    <property type="evidence" value="ECO:0007669"/>
    <property type="project" value="InterPro"/>
</dbReference>
<dbReference type="Proteomes" id="UP001165082">
    <property type="component" value="Unassembled WGS sequence"/>
</dbReference>
<dbReference type="GO" id="GO:0006418">
    <property type="term" value="P:tRNA aminoacylation for protein translation"/>
    <property type="evidence" value="ECO:0007669"/>
    <property type="project" value="InterPro"/>
</dbReference>
<feature type="non-terminal residue" evidence="2">
    <location>
        <position position="279"/>
    </location>
</feature>
<feature type="region of interest" description="Disordered" evidence="1">
    <location>
        <begin position="171"/>
        <end position="195"/>
    </location>
</feature>
<evidence type="ECO:0000313" key="3">
    <source>
        <dbReference type="Proteomes" id="UP001165082"/>
    </source>
</evidence>
<dbReference type="SUPFAM" id="SSF47323">
    <property type="entry name" value="Anticodon-binding domain of a subclass of class I aminoacyl-tRNA synthetases"/>
    <property type="match status" value="1"/>
</dbReference>
<protein>
    <submittedName>
        <fullName evidence="2">Uncharacterized protein</fullName>
    </submittedName>
</protein>
<dbReference type="EMBL" id="BRXZ01000406">
    <property type="protein sequence ID" value="GMI11102.1"/>
    <property type="molecule type" value="Genomic_DNA"/>
</dbReference>
<dbReference type="AlphaFoldDB" id="A0A9W7KTK8"/>
<feature type="compositionally biased region" description="Basic and acidic residues" evidence="1">
    <location>
        <begin position="38"/>
        <end position="48"/>
    </location>
</feature>
<evidence type="ECO:0000313" key="2">
    <source>
        <dbReference type="EMBL" id="GMI11102.1"/>
    </source>
</evidence>
<accession>A0A9W7KTK8</accession>
<dbReference type="InterPro" id="IPR009080">
    <property type="entry name" value="tRNAsynth_Ia_anticodon-bd"/>
</dbReference>
<evidence type="ECO:0000256" key="1">
    <source>
        <dbReference type="SAM" id="MobiDB-lite"/>
    </source>
</evidence>
<dbReference type="OrthoDB" id="47021at2759"/>
<feature type="compositionally biased region" description="Basic and acidic residues" evidence="1">
    <location>
        <begin position="171"/>
        <end position="188"/>
    </location>
</feature>
<feature type="non-terminal residue" evidence="2">
    <location>
        <position position="1"/>
    </location>
</feature>
<proteinExistence type="predicted"/>
<dbReference type="Gene3D" id="1.20.120.1910">
    <property type="entry name" value="Cysteine-tRNA ligase, C-terminal anti-codon recognition domain"/>
    <property type="match status" value="2"/>
</dbReference>
<reference evidence="2" key="1">
    <citation type="submission" date="2022-07" db="EMBL/GenBank/DDBJ databases">
        <title>Genome analysis of Parmales, a sister group of diatoms, reveals the evolutionary specialization of diatoms from phago-mixotrophs to photoautotrophs.</title>
        <authorList>
            <person name="Ban H."/>
            <person name="Sato S."/>
            <person name="Yoshikawa S."/>
            <person name="Kazumasa Y."/>
            <person name="Nakamura Y."/>
            <person name="Ichinomiya M."/>
            <person name="Saitoh K."/>
            <person name="Sato N."/>
            <person name="Blanc-Mathieu R."/>
            <person name="Endo H."/>
            <person name="Kuwata A."/>
            <person name="Ogata H."/>
        </authorList>
    </citation>
    <scope>NUCLEOTIDE SEQUENCE</scope>
</reference>
<dbReference type="GO" id="GO:0004812">
    <property type="term" value="F:aminoacyl-tRNA ligase activity"/>
    <property type="evidence" value="ECO:0007669"/>
    <property type="project" value="InterPro"/>
</dbReference>